<keyword evidence="2" id="KW-1185">Reference proteome</keyword>
<accession>A0ABD2UR71</accession>
<sequence>ALYSSFLKSCSSSSFSRKKTSPPYSFSFPIIFSFPRRVFLLPHGRSSPLPSPQSENGYGLPENVNFRWFLALCPHQSLNPFQIRLKKATLGRNFLPLHHYSFRFGFPRIQKNSNS</sequence>
<dbReference type="AlphaFoldDB" id="A0ABD2UR71"/>
<name>A0ABD2UR71_9SOLN</name>
<comment type="caution">
    <text evidence="1">The sequence shown here is derived from an EMBL/GenBank/DDBJ whole genome shotgun (WGS) entry which is preliminary data.</text>
</comment>
<protein>
    <submittedName>
        <fullName evidence="1">Uncharacterized protein</fullName>
    </submittedName>
</protein>
<gene>
    <name evidence="1" type="ORF">AABB24_007709</name>
</gene>
<reference evidence="1 2" key="1">
    <citation type="submission" date="2024-05" db="EMBL/GenBank/DDBJ databases">
        <title>De novo assembly of an allotetraploid wild potato.</title>
        <authorList>
            <person name="Hosaka A.J."/>
        </authorList>
    </citation>
    <scope>NUCLEOTIDE SEQUENCE [LARGE SCALE GENOMIC DNA]</scope>
    <source>
        <tissue evidence="1">Young leaves</tissue>
    </source>
</reference>
<dbReference type="Proteomes" id="UP001627284">
    <property type="component" value="Unassembled WGS sequence"/>
</dbReference>
<evidence type="ECO:0000313" key="2">
    <source>
        <dbReference type="Proteomes" id="UP001627284"/>
    </source>
</evidence>
<dbReference type="EMBL" id="JBJKTR010000004">
    <property type="protein sequence ID" value="KAL3370815.1"/>
    <property type="molecule type" value="Genomic_DNA"/>
</dbReference>
<proteinExistence type="predicted"/>
<organism evidence="1 2">
    <name type="scientific">Solanum stoloniferum</name>
    <dbReference type="NCBI Taxonomy" id="62892"/>
    <lineage>
        <taxon>Eukaryota</taxon>
        <taxon>Viridiplantae</taxon>
        <taxon>Streptophyta</taxon>
        <taxon>Embryophyta</taxon>
        <taxon>Tracheophyta</taxon>
        <taxon>Spermatophyta</taxon>
        <taxon>Magnoliopsida</taxon>
        <taxon>eudicotyledons</taxon>
        <taxon>Gunneridae</taxon>
        <taxon>Pentapetalae</taxon>
        <taxon>asterids</taxon>
        <taxon>lamiids</taxon>
        <taxon>Solanales</taxon>
        <taxon>Solanaceae</taxon>
        <taxon>Solanoideae</taxon>
        <taxon>Solaneae</taxon>
        <taxon>Solanum</taxon>
    </lineage>
</organism>
<evidence type="ECO:0000313" key="1">
    <source>
        <dbReference type="EMBL" id="KAL3370815.1"/>
    </source>
</evidence>
<feature type="non-terminal residue" evidence="1">
    <location>
        <position position="1"/>
    </location>
</feature>